<dbReference type="EMBL" id="MN740153">
    <property type="protein sequence ID" value="QHT90279.1"/>
    <property type="molecule type" value="Genomic_DNA"/>
</dbReference>
<evidence type="ECO:0000313" key="2">
    <source>
        <dbReference type="EMBL" id="QHT90279.1"/>
    </source>
</evidence>
<protein>
    <recommendedName>
        <fullName evidence="3">PQ-loop repeat-containing protein</fullName>
    </recommendedName>
</protein>
<evidence type="ECO:0000256" key="1">
    <source>
        <dbReference type="SAM" id="Phobius"/>
    </source>
</evidence>
<keyword evidence="1" id="KW-1133">Transmembrane helix</keyword>
<feature type="transmembrane region" description="Helical" evidence="1">
    <location>
        <begin position="63"/>
        <end position="84"/>
    </location>
</feature>
<keyword evidence="1" id="KW-0472">Membrane</keyword>
<evidence type="ECO:0008006" key="3">
    <source>
        <dbReference type="Google" id="ProtNLM"/>
    </source>
</evidence>
<dbReference type="Gene3D" id="1.20.1280.290">
    <property type="match status" value="1"/>
</dbReference>
<feature type="transmembrane region" description="Helical" evidence="1">
    <location>
        <begin position="6"/>
        <end position="26"/>
    </location>
</feature>
<reference evidence="2" key="1">
    <citation type="journal article" date="2020" name="Nature">
        <title>Giant virus diversity and host interactions through global metagenomics.</title>
        <authorList>
            <person name="Schulz F."/>
            <person name="Roux S."/>
            <person name="Paez-Espino D."/>
            <person name="Jungbluth S."/>
            <person name="Walsh D.A."/>
            <person name="Denef V.J."/>
            <person name="McMahon K.D."/>
            <person name="Konstantinidis K.T."/>
            <person name="Eloe-Fadrosh E.A."/>
            <person name="Kyrpides N.C."/>
            <person name="Woyke T."/>
        </authorList>
    </citation>
    <scope>NUCLEOTIDE SEQUENCE</scope>
    <source>
        <strain evidence="2">GVMAG-M-3300023184-68</strain>
    </source>
</reference>
<name>A0A6C0IC21_9ZZZZ</name>
<organism evidence="2">
    <name type="scientific">viral metagenome</name>
    <dbReference type="NCBI Taxonomy" id="1070528"/>
    <lineage>
        <taxon>unclassified sequences</taxon>
        <taxon>metagenomes</taxon>
        <taxon>organismal metagenomes</taxon>
    </lineage>
</organism>
<sequence>MSENNEYWMFTASILFFACYLPDIYANIRNRNANIYNVPEKVLIMAGTVCALVYSVQTQNTPLIANYAPLLFLDFVSLSMRFYYAYLTHYHQNHILPITAGGSNNSLQKLDVDEKIDETHPFDIENCGHITMVTSGHQRR</sequence>
<accession>A0A6C0IC21</accession>
<keyword evidence="1" id="KW-0812">Transmembrane</keyword>
<proteinExistence type="predicted"/>
<dbReference type="AlphaFoldDB" id="A0A6C0IC21"/>